<reference evidence="7" key="2">
    <citation type="submission" date="2025-08" db="UniProtKB">
        <authorList>
            <consortium name="RefSeq"/>
        </authorList>
    </citation>
    <scope>IDENTIFICATION</scope>
</reference>
<dbReference type="InterPro" id="IPR006019">
    <property type="entry name" value="PID_Shc-like"/>
</dbReference>
<sequence>MGDNGPFVAKPARGWLHPDSVLAADGITYAVRYIGCMEVLTSMKKLDFETRSQVAKECIARVCAAAGLRSADKKRRVCQAAANALAARPRMSHSGSNVALTVSSRAITLAALEGGETIARHDMPRVSFASGGDQDSLDFVAYVAKSAPPTEWRACYVLECGGRLSQDVIATIGQAFELRFKEFLTKPQSLNINGSRGLCGAGEAAAGIDERERDYREYYNDMPDKIPPPEPFSHRHPPPPPLASLAPISSCEESVRHYVNQTPPPRTPPTALLPTHSTDIFDMQPFTAAPVSSATSTSPATSSSPAEDVPPTLSPTTQAALLARESWYHGPISRSAAERLVVEEGEFLVRQSTACPGQFVLTGARRGAHKHLLLVDPNGVVRHLHSYCQLVVEEGEFLVRQSTACPGQFVLTGARRGAHKHLLLVDPNGVVRTKDRVFESVPHLIKYHCSNELPIVSADSALLLRAPVPRPS</sequence>
<reference evidence="6" key="1">
    <citation type="submission" date="2025-05" db="UniProtKB">
        <authorList>
            <consortium name="RefSeq"/>
        </authorList>
    </citation>
    <scope>NUCLEOTIDE SEQUENCE [LARGE SCALE GENOMIC DNA]</scope>
</reference>
<dbReference type="InterPro" id="IPR006020">
    <property type="entry name" value="PTB/PI_dom"/>
</dbReference>
<evidence type="ECO:0000259" key="4">
    <source>
        <dbReference type="PROSITE" id="PS01179"/>
    </source>
</evidence>
<keyword evidence="6" id="KW-1185">Reference proteome</keyword>
<dbReference type="RefSeq" id="XP_052740144.1">
    <property type="nucleotide sequence ID" value="XM_052884184.1"/>
</dbReference>
<feature type="region of interest" description="Disordered" evidence="3">
    <location>
        <begin position="289"/>
        <end position="314"/>
    </location>
</feature>
<name>A0ABM3LM42_BICAN</name>
<evidence type="ECO:0000256" key="1">
    <source>
        <dbReference type="ARBA" id="ARBA00022999"/>
    </source>
</evidence>
<dbReference type="Gene3D" id="2.30.29.30">
    <property type="entry name" value="Pleckstrin-homology domain (PH domain)/Phosphotyrosine-binding domain (PTB)"/>
    <property type="match status" value="1"/>
</dbReference>
<dbReference type="InterPro" id="IPR036860">
    <property type="entry name" value="SH2_dom_sf"/>
</dbReference>
<evidence type="ECO:0000313" key="7">
    <source>
        <dbReference type="RefSeq" id="XP_052740144.1"/>
    </source>
</evidence>
<evidence type="ECO:0000256" key="3">
    <source>
        <dbReference type="SAM" id="MobiDB-lite"/>
    </source>
</evidence>
<feature type="domain" description="PID" evidence="4">
    <location>
        <begin position="25"/>
        <end position="188"/>
    </location>
</feature>
<dbReference type="InterPro" id="IPR011993">
    <property type="entry name" value="PH-like_dom_sf"/>
</dbReference>
<dbReference type="Proteomes" id="UP001652582">
    <property type="component" value="Chromosome 1"/>
</dbReference>
<dbReference type="PANTHER" id="PTHR10337">
    <property type="entry name" value="SHC TRANSFORMING PROTEIN"/>
    <property type="match status" value="1"/>
</dbReference>
<dbReference type="InterPro" id="IPR051235">
    <property type="entry name" value="CEP152/SHC-Transforming"/>
</dbReference>
<dbReference type="PRINTS" id="PR00629">
    <property type="entry name" value="SHCPIDOMAIN"/>
</dbReference>
<dbReference type="Pfam" id="PF00017">
    <property type="entry name" value="SH2"/>
    <property type="match status" value="2"/>
</dbReference>
<dbReference type="CDD" id="cd01209">
    <property type="entry name" value="PTB_Shc"/>
    <property type="match status" value="1"/>
</dbReference>
<dbReference type="PRINTS" id="PR00401">
    <property type="entry name" value="SH2DOMAIN"/>
</dbReference>
<dbReference type="PROSITE" id="PS50001">
    <property type="entry name" value="SH2"/>
    <property type="match status" value="1"/>
</dbReference>
<dbReference type="GeneID" id="112056015"/>
<dbReference type="InterPro" id="IPR000980">
    <property type="entry name" value="SH2"/>
</dbReference>
<dbReference type="PROSITE" id="PS01179">
    <property type="entry name" value="PID"/>
    <property type="match status" value="1"/>
</dbReference>
<feature type="compositionally biased region" description="Low complexity" evidence="3">
    <location>
        <begin position="289"/>
        <end position="306"/>
    </location>
</feature>
<accession>A0ABM3LM42</accession>
<organism evidence="6 7">
    <name type="scientific">Bicyclus anynana</name>
    <name type="common">Squinting bush brown butterfly</name>
    <dbReference type="NCBI Taxonomy" id="110368"/>
    <lineage>
        <taxon>Eukaryota</taxon>
        <taxon>Metazoa</taxon>
        <taxon>Ecdysozoa</taxon>
        <taxon>Arthropoda</taxon>
        <taxon>Hexapoda</taxon>
        <taxon>Insecta</taxon>
        <taxon>Pterygota</taxon>
        <taxon>Neoptera</taxon>
        <taxon>Endopterygota</taxon>
        <taxon>Lepidoptera</taxon>
        <taxon>Glossata</taxon>
        <taxon>Ditrysia</taxon>
        <taxon>Papilionoidea</taxon>
        <taxon>Nymphalidae</taxon>
        <taxon>Satyrinae</taxon>
        <taxon>Satyrini</taxon>
        <taxon>Mycalesina</taxon>
        <taxon>Bicyclus</taxon>
    </lineage>
</organism>
<keyword evidence="1 2" id="KW-0727">SH2 domain</keyword>
<dbReference type="SUPFAM" id="SSF55550">
    <property type="entry name" value="SH2 domain"/>
    <property type="match status" value="2"/>
</dbReference>
<dbReference type="Pfam" id="PF00640">
    <property type="entry name" value="PID"/>
    <property type="match status" value="1"/>
</dbReference>
<feature type="domain" description="SH2" evidence="5">
    <location>
        <begin position="327"/>
        <end position="468"/>
    </location>
</feature>
<dbReference type="SUPFAM" id="SSF50729">
    <property type="entry name" value="PH domain-like"/>
    <property type="match status" value="1"/>
</dbReference>
<protein>
    <submittedName>
        <fullName evidence="7">SHC-transforming protein 1</fullName>
    </submittedName>
</protein>
<evidence type="ECO:0000313" key="6">
    <source>
        <dbReference type="Proteomes" id="UP001652582"/>
    </source>
</evidence>
<evidence type="ECO:0000256" key="2">
    <source>
        <dbReference type="PROSITE-ProRule" id="PRU00191"/>
    </source>
</evidence>
<gene>
    <name evidence="7" type="primary">LOC112056015</name>
</gene>
<dbReference type="Gene3D" id="3.30.505.10">
    <property type="entry name" value="SH2 domain"/>
    <property type="match status" value="2"/>
</dbReference>
<evidence type="ECO:0000259" key="5">
    <source>
        <dbReference type="PROSITE" id="PS50001"/>
    </source>
</evidence>
<dbReference type="SMART" id="SM00462">
    <property type="entry name" value="PTB"/>
    <property type="match status" value="1"/>
</dbReference>
<dbReference type="SMART" id="SM00252">
    <property type="entry name" value="SH2"/>
    <property type="match status" value="1"/>
</dbReference>
<dbReference type="PANTHER" id="PTHR10337:SF11">
    <property type="entry name" value="DSHC PROTEIN"/>
    <property type="match status" value="1"/>
</dbReference>
<proteinExistence type="predicted"/>